<sequence>MGQGQLYEVQYGEVPSPALGSAPDSATVLEKCNRKVAQQDLGALVNKLLNFKQQCAQVAKKANGILVCIKNTVTNRTRTMIVPSVLSTGEATP</sequence>
<comment type="caution">
    <text evidence="1">The sequence shown here is derived from an EMBL/GenBank/DDBJ whole genome shotgun (WGS) entry which is preliminary data.</text>
</comment>
<keyword evidence="2" id="KW-1185">Reference proteome</keyword>
<gene>
    <name evidence="1" type="ORF">WISP_65857</name>
</gene>
<proteinExistence type="predicted"/>
<protein>
    <submittedName>
        <fullName evidence="1">Uncharacterized protein</fullName>
    </submittedName>
</protein>
<name>A0ABQ9D9P5_9PASS</name>
<evidence type="ECO:0000313" key="2">
    <source>
        <dbReference type="Proteomes" id="UP001145742"/>
    </source>
</evidence>
<dbReference type="EMBL" id="WHWB01033778">
    <property type="protein sequence ID" value="KAJ7417192.1"/>
    <property type="molecule type" value="Genomic_DNA"/>
</dbReference>
<accession>A0ABQ9D9P5</accession>
<evidence type="ECO:0000313" key="1">
    <source>
        <dbReference type="EMBL" id="KAJ7417192.1"/>
    </source>
</evidence>
<dbReference type="Proteomes" id="UP001145742">
    <property type="component" value="Unassembled WGS sequence"/>
</dbReference>
<organism evidence="1 2">
    <name type="scientific">Willisornis vidua</name>
    <name type="common">Xingu scale-backed antbird</name>
    <dbReference type="NCBI Taxonomy" id="1566151"/>
    <lineage>
        <taxon>Eukaryota</taxon>
        <taxon>Metazoa</taxon>
        <taxon>Chordata</taxon>
        <taxon>Craniata</taxon>
        <taxon>Vertebrata</taxon>
        <taxon>Euteleostomi</taxon>
        <taxon>Archelosauria</taxon>
        <taxon>Archosauria</taxon>
        <taxon>Dinosauria</taxon>
        <taxon>Saurischia</taxon>
        <taxon>Theropoda</taxon>
        <taxon>Coelurosauria</taxon>
        <taxon>Aves</taxon>
        <taxon>Neognathae</taxon>
        <taxon>Neoaves</taxon>
        <taxon>Telluraves</taxon>
        <taxon>Australaves</taxon>
        <taxon>Passeriformes</taxon>
        <taxon>Thamnophilidae</taxon>
        <taxon>Willisornis</taxon>
    </lineage>
</organism>
<reference evidence="1" key="1">
    <citation type="submission" date="2019-10" db="EMBL/GenBank/DDBJ databases">
        <authorList>
            <person name="Soares A.E.R."/>
            <person name="Aleixo A."/>
            <person name="Schneider P."/>
            <person name="Miyaki C.Y."/>
            <person name="Schneider M.P."/>
            <person name="Mello C."/>
            <person name="Vasconcelos A.T.R."/>
        </authorList>
    </citation>
    <scope>NUCLEOTIDE SEQUENCE</scope>
    <source>
        <tissue evidence="1">Muscle</tissue>
    </source>
</reference>